<reference evidence="1 2" key="1">
    <citation type="journal article" date="2022" name="New Phytol.">
        <title>Ecological generalism drives hyperdiversity of secondary metabolite gene clusters in xylarialean endophytes.</title>
        <authorList>
            <person name="Franco M.E.E."/>
            <person name="Wisecaver J.H."/>
            <person name="Arnold A.E."/>
            <person name="Ju Y.M."/>
            <person name="Slot J.C."/>
            <person name="Ahrendt S."/>
            <person name="Moore L.P."/>
            <person name="Eastman K.E."/>
            <person name="Scott K."/>
            <person name="Konkel Z."/>
            <person name="Mondo S.J."/>
            <person name="Kuo A."/>
            <person name="Hayes R.D."/>
            <person name="Haridas S."/>
            <person name="Andreopoulos B."/>
            <person name="Riley R."/>
            <person name="LaButti K."/>
            <person name="Pangilinan J."/>
            <person name="Lipzen A."/>
            <person name="Amirebrahimi M."/>
            <person name="Yan J."/>
            <person name="Adam C."/>
            <person name="Keymanesh K."/>
            <person name="Ng V."/>
            <person name="Louie K."/>
            <person name="Northen T."/>
            <person name="Drula E."/>
            <person name="Henrissat B."/>
            <person name="Hsieh H.M."/>
            <person name="Youens-Clark K."/>
            <person name="Lutzoni F."/>
            <person name="Miadlikowska J."/>
            <person name="Eastwood D.C."/>
            <person name="Hamelin R.C."/>
            <person name="Grigoriev I.V."/>
            <person name="U'Ren J.M."/>
        </authorList>
    </citation>
    <scope>NUCLEOTIDE SEQUENCE [LARGE SCALE GENOMIC DNA]</scope>
    <source>
        <strain evidence="1 2">ER1909</strain>
    </source>
</reference>
<name>A0ACC0CND7_9PEZI</name>
<dbReference type="Proteomes" id="UP001497680">
    <property type="component" value="Unassembled WGS sequence"/>
</dbReference>
<organism evidence="1 2">
    <name type="scientific">Hypoxylon rubiginosum</name>
    <dbReference type="NCBI Taxonomy" id="110542"/>
    <lineage>
        <taxon>Eukaryota</taxon>
        <taxon>Fungi</taxon>
        <taxon>Dikarya</taxon>
        <taxon>Ascomycota</taxon>
        <taxon>Pezizomycotina</taxon>
        <taxon>Sordariomycetes</taxon>
        <taxon>Xylariomycetidae</taxon>
        <taxon>Xylariales</taxon>
        <taxon>Hypoxylaceae</taxon>
        <taxon>Hypoxylon</taxon>
    </lineage>
</organism>
<comment type="caution">
    <text evidence="1">The sequence shown here is derived from an EMBL/GenBank/DDBJ whole genome shotgun (WGS) entry which is preliminary data.</text>
</comment>
<proteinExistence type="predicted"/>
<dbReference type="EMBL" id="MU394383">
    <property type="protein sequence ID" value="KAI6081915.1"/>
    <property type="molecule type" value="Genomic_DNA"/>
</dbReference>
<sequence length="707" mass="77855">MSTSKEDLTKRRAINACRRCRQRKVKCSGTAPCVNCISRHQSCIFDGTDRKVVISERHLRALERRATASHAYSPHESDPVSASVVAEGHEETQLDTDMGDPDVDRHDRQRETPNRRDHASSRSAMVTSTKSKAHQRQASVWTLSGEVCRILGIEPNRQSCDSVDDTEALQTLSPEEPRASLPQHDYIVHLAHVVDFHLHASCLFDGYPVSTRRVDDTMPSLSNTESKIWYMQVSAVIALGRLFLEKGGTGSRPPGFQEFLQGMNAVPSNAILCQYPLVATEALCLFAVYAEAANMHAVAYLYISQAVAVARCCNLDGQKEVSEEIESGKVETARRLWYTGCILDQRYSAAICVVPNYPTQDGDRLFSDGRQDLASDTISLLNLAITCHLTRLITIHSKHEVQNAGLSLLVEELMVEIGSLHSLGQHLSTLPHFRFGRSLHAISRPAATLHLLYCQCVIVAAQPVLLQLLQRHLSRDELPISTSSLPETPFAILRACADAASLALHIMSVLHEQHLLEAFLFSNVEMTFMAALALALISFILPNTGSDLVDKATTILHDIGQSGNAVASALGDDLKRIHKALSAYPGRERGDDAPSLEQEAAMKQDGESFNIAFLNLLKIPKPSKQGSQVHETHQSDPVTIADAIEVPYLDQSQGPQATTQDSNWGSAPQQAVSSLVQPEDLTEVSLDEAEDAYSFNMLDLEWLEYVQ</sequence>
<keyword evidence="2" id="KW-1185">Reference proteome</keyword>
<protein>
    <submittedName>
        <fullName evidence="1">Uncharacterized protein</fullName>
    </submittedName>
</protein>
<evidence type="ECO:0000313" key="2">
    <source>
        <dbReference type="Proteomes" id="UP001497680"/>
    </source>
</evidence>
<accession>A0ACC0CND7</accession>
<gene>
    <name evidence="1" type="ORF">F4821DRAFT_16531</name>
</gene>
<evidence type="ECO:0000313" key="1">
    <source>
        <dbReference type="EMBL" id="KAI6081915.1"/>
    </source>
</evidence>